<proteinExistence type="inferred from homology"/>
<dbReference type="SUPFAM" id="SSF53474">
    <property type="entry name" value="alpha/beta-Hydrolases"/>
    <property type="match status" value="1"/>
</dbReference>
<dbReference type="InterPro" id="IPR029058">
    <property type="entry name" value="AB_hydrolase_fold"/>
</dbReference>
<sequence>MTNLHAPSSEDGRANDSGRVALLVASLLAALLASLIAVVSPSQAGAAPASSGCPAVEVVMMPGTFETDSTANPDVAKGLLKQVTDPLSQLFGSSIKITYPAYEASAFNKGKTYGISKASGIAAGARVMQTRATQCPNTLFALGGYSQGADVAGDLAWLIGHDKGPIPAEKLIAVGLVADPRQSSNGDNTLVGPPVDGVGIAGARPGGFGKTAAVTRSYCAPDDLYCSTNAGKDGLLAGLGRVLAQPPTASGPQQSDGFQPTTAGLQNALVSDYSKVDLPGLAGNIETLQQQLQSGAPDLKSMESAATDVANTLVPVVDTTSWVTQNPAVEQTLKTADASTPEYAAGQLVDKVKGIDLTSAFQAADTIARTVQNASTPDQVQQLQTSVDTLSTQVSPLAATPADGLSLAADALSIIKPSVLINQVTHIGTNAFDLANNIPAVLDIVFNRIPHIVLDPGLDPMAKVKAVHAEFDRINVLFEPLITLAAGLDYKTAAALIAMIPDPSGAAQIISMIVGVVGNLDIIGLANTAGELQKQLWHAIETGDIIGAGLGALPHILDFAKIAVGTLSGGQKTDASKLGSVSASTTTGQQIMQQSQAGDLGKLASSLTALAGSDGANALSQIGAEGVKFASFIGSGTHQNYGELVVDSSGTTALQDMTNHFRDPIAKAVAKIGRTSNGGWFDAGR</sequence>
<keyword evidence="4" id="KW-1015">Disulfide bond</keyword>
<dbReference type="Pfam" id="PF01083">
    <property type="entry name" value="Cutinase"/>
    <property type="match status" value="1"/>
</dbReference>
<reference evidence="5 6" key="1">
    <citation type="submission" date="2009-03" db="EMBL/GenBank/DDBJ databases">
        <title>Comparison of the complete genome sequences of Rhodococcus erythropolis PR4 and Rhodococcus opacus B4.</title>
        <authorList>
            <person name="Takarada H."/>
            <person name="Sekine M."/>
            <person name="Hosoyama A."/>
            <person name="Yamada R."/>
            <person name="Fujisawa T."/>
            <person name="Omata S."/>
            <person name="Shimizu A."/>
            <person name="Tsukatani N."/>
            <person name="Tanikawa S."/>
            <person name="Fujita N."/>
            <person name="Harayama S."/>
        </authorList>
    </citation>
    <scope>NUCLEOTIDE SEQUENCE [LARGE SCALE GENOMIC DNA]</scope>
    <source>
        <strain evidence="5 6">B4</strain>
        <plasmid evidence="5 6">pROB01</plasmid>
    </source>
</reference>
<evidence type="ECO:0000256" key="2">
    <source>
        <dbReference type="ARBA" id="ARBA00022487"/>
    </source>
</evidence>
<dbReference type="Proteomes" id="UP000002212">
    <property type="component" value="Plasmid pROB01"/>
</dbReference>
<dbReference type="KEGG" id="rop:ROP_pROB01-00160"/>
<dbReference type="HOGENOM" id="CLU_026566_0_0_11"/>
<evidence type="ECO:0000256" key="4">
    <source>
        <dbReference type="ARBA" id="ARBA00023157"/>
    </source>
</evidence>
<geneLocation type="plasmid" evidence="5 6">
    <name>pROB01</name>
</geneLocation>
<evidence type="ECO:0000313" key="6">
    <source>
        <dbReference type="Proteomes" id="UP000002212"/>
    </source>
</evidence>
<keyword evidence="2" id="KW-0719">Serine esterase</keyword>
<keyword evidence="5" id="KW-0614">Plasmid</keyword>
<dbReference type="InterPro" id="IPR000675">
    <property type="entry name" value="Cutinase/axe"/>
</dbReference>
<evidence type="ECO:0000313" key="5">
    <source>
        <dbReference type="EMBL" id="BAH55515.1"/>
    </source>
</evidence>
<dbReference type="GO" id="GO:0052689">
    <property type="term" value="F:carboxylic ester hydrolase activity"/>
    <property type="evidence" value="ECO:0007669"/>
    <property type="project" value="UniProtKB-KW"/>
</dbReference>
<dbReference type="OrthoDB" id="4687011at2"/>
<dbReference type="Gene3D" id="3.40.50.1820">
    <property type="entry name" value="alpha/beta hydrolase"/>
    <property type="match status" value="1"/>
</dbReference>
<dbReference type="AlphaFoldDB" id="C1BBT3"/>
<dbReference type="PATRIC" id="fig|632772.20.peg.7712"/>
<keyword evidence="3" id="KW-0378">Hydrolase</keyword>
<evidence type="ECO:0000256" key="3">
    <source>
        <dbReference type="ARBA" id="ARBA00022801"/>
    </source>
</evidence>
<evidence type="ECO:0000256" key="1">
    <source>
        <dbReference type="ARBA" id="ARBA00007534"/>
    </source>
</evidence>
<comment type="similarity">
    <text evidence="1">Belongs to the cutinase family.</text>
</comment>
<dbReference type="PANTHER" id="PTHR33630:SF9">
    <property type="entry name" value="CUTINASE 4"/>
    <property type="match status" value="1"/>
</dbReference>
<protein>
    <recommendedName>
        <fullName evidence="7">Cutinase</fullName>
    </recommendedName>
</protein>
<evidence type="ECO:0008006" key="7">
    <source>
        <dbReference type="Google" id="ProtNLM"/>
    </source>
</evidence>
<organism evidence="5 6">
    <name type="scientific">Rhodococcus opacus (strain B4)</name>
    <dbReference type="NCBI Taxonomy" id="632772"/>
    <lineage>
        <taxon>Bacteria</taxon>
        <taxon>Bacillati</taxon>
        <taxon>Actinomycetota</taxon>
        <taxon>Actinomycetes</taxon>
        <taxon>Mycobacteriales</taxon>
        <taxon>Nocardiaceae</taxon>
        <taxon>Rhodococcus</taxon>
    </lineage>
</organism>
<dbReference type="SMART" id="SM01110">
    <property type="entry name" value="Cutinase"/>
    <property type="match status" value="1"/>
</dbReference>
<dbReference type="ESTHER" id="rhosr-q0rwx4">
    <property type="family name" value="Cutinase"/>
</dbReference>
<dbReference type="RefSeq" id="WP_012686741.1">
    <property type="nucleotide sequence ID" value="NC_012520.1"/>
</dbReference>
<accession>C1BBT3</accession>
<name>C1BBT3_RHOOB</name>
<gene>
    <name evidence="5" type="ordered locus">ROP_pROB01-00160</name>
</gene>
<dbReference type="EMBL" id="AP011116">
    <property type="protein sequence ID" value="BAH55515.1"/>
    <property type="molecule type" value="Genomic_DNA"/>
</dbReference>
<dbReference type="PANTHER" id="PTHR33630">
    <property type="entry name" value="CUTINASE RV1984C-RELATED-RELATED"/>
    <property type="match status" value="1"/>
</dbReference>